<comment type="similarity">
    <text evidence="1">Belongs to the FGGY kinase family.</text>
</comment>
<evidence type="ECO:0000259" key="7">
    <source>
        <dbReference type="Pfam" id="PF00370"/>
    </source>
</evidence>
<dbReference type="InterPro" id="IPR050406">
    <property type="entry name" value="FGGY_Carb_Kinase"/>
</dbReference>
<dbReference type="InterPro" id="IPR013449">
    <property type="entry name" value="Rhamnulokinase"/>
</dbReference>
<feature type="domain" description="Carbohydrate kinase FGGY N-terminal" evidence="7">
    <location>
        <begin position="24"/>
        <end position="253"/>
    </location>
</feature>
<dbReference type="Pfam" id="PF00370">
    <property type="entry name" value="FGGY_N"/>
    <property type="match status" value="1"/>
</dbReference>
<dbReference type="RefSeq" id="WP_152063564.1">
    <property type="nucleotide sequence ID" value="NZ_CABWIC010000011.1"/>
</dbReference>
<keyword evidence="4 9" id="KW-0418">Kinase</keyword>
<keyword evidence="6" id="KW-0684">Rhamnose metabolism</keyword>
<dbReference type="InterPro" id="IPR018484">
    <property type="entry name" value="FGGY_N"/>
</dbReference>
<dbReference type="PANTHER" id="PTHR43095:SF2">
    <property type="entry name" value="GLUCONOKINASE"/>
    <property type="match status" value="1"/>
</dbReference>
<evidence type="ECO:0000256" key="2">
    <source>
        <dbReference type="ARBA" id="ARBA00022679"/>
    </source>
</evidence>
<keyword evidence="2 9" id="KW-0808">Transferase</keyword>
<feature type="domain" description="Carbohydrate kinase FGGY C-terminal" evidence="8">
    <location>
        <begin position="265"/>
        <end position="456"/>
    </location>
</feature>
<dbReference type="Pfam" id="PF02782">
    <property type="entry name" value="FGGY_C"/>
    <property type="match status" value="1"/>
</dbReference>
<organism evidence="9 10">
    <name type="scientific">Collinsella intestinalis</name>
    <dbReference type="NCBI Taxonomy" id="147207"/>
    <lineage>
        <taxon>Bacteria</taxon>
        <taxon>Bacillati</taxon>
        <taxon>Actinomycetota</taxon>
        <taxon>Coriobacteriia</taxon>
        <taxon>Coriobacteriales</taxon>
        <taxon>Coriobacteriaceae</taxon>
        <taxon>Collinsella</taxon>
    </lineage>
</organism>
<accession>A0A5K1J4K4</accession>
<protein>
    <submittedName>
        <fullName evidence="9">L-Rhamnulokinase</fullName>
        <ecNumber evidence="9">2.7.1.5</ecNumber>
    </submittedName>
</protein>
<dbReference type="EMBL" id="CABWIC010000011">
    <property type="protein sequence ID" value="VWL97993.1"/>
    <property type="molecule type" value="Genomic_DNA"/>
</dbReference>
<dbReference type="Proteomes" id="UP000405524">
    <property type="component" value="Unassembled WGS sequence"/>
</dbReference>
<dbReference type="EC" id="2.7.1.5" evidence="9"/>
<dbReference type="GO" id="GO:0008993">
    <property type="term" value="F:rhamnulokinase activity"/>
    <property type="evidence" value="ECO:0007669"/>
    <property type="project" value="UniProtKB-EC"/>
</dbReference>
<dbReference type="PANTHER" id="PTHR43095">
    <property type="entry name" value="SUGAR KINASE"/>
    <property type="match status" value="1"/>
</dbReference>
<dbReference type="GO" id="GO:0005524">
    <property type="term" value="F:ATP binding"/>
    <property type="evidence" value="ECO:0007669"/>
    <property type="project" value="UniProtKB-KW"/>
</dbReference>
<evidence type="ECO:0000313" key="10">
    <source>
        <dbReference type="Proteomes" id="UP000405524"/>
    </source>
</evidence>
<evidence type="ECO:0000256" key="6">
    <source>
        <dbReference type="ARBA" id="ARBA00023308"/>
    </source>
</evidence>
<keyword evidence="5" id="KW-0067">ATP-binding</keyword>
<evidence type="ECO:0000256" key="1">
    <source>
        <dbReference type="ARBA" id="ARBA00009156"/>
    </source>
</evidence>
<gene>
    <name evidence="9" type="primary">rhaB</name>
    <name evidence="9" type="ORF">JKKLCJKK_00971</name>
</gene>
<dbReference type="GeneID" id="77465956"/>
<evidence type="ECO:0000313" key="9">
    <source>
        <dbReference type="EMBL" id="VWL97993.1"/>
    </source>
</evidence>
<dbReference type="Gene3D" id="3.30.420.40">
    <property type="match status" value="2"/>
</dbReference>
<evidence type="ECO:0000256" key="3">
    <source>
        <dbReference type="ARBA" id="ARBA00022741"/>
    </source>
</evidence>
<dbReference type="AlphaFoldDB" id="A0A5K1J4K4"/>
<reference evidence="9 10" key="1">
    <citation type="submission" date="2019-10" db="EMBL/GenBank/DDBJ databases">
        <authorList>
            <person name="Wolf R A."/>
        </authorList>
    </citation>
    <scope>NUCLEOTIDE SEQUENCE [LARGE SCALE GENOMIC DNA]</scope>
    <source>
        <strain evidence="9">Collinsella_intestinalis_DSM_13632</strain>
    </source>
</reference>
<keyword evidence="3" id="KW-0547">Nucleotide-binding</keyword>
<evidence type="ECO:0000256" key="5">
    <source>
        <dbReference type="ARBA" id="ARBA00022840"/>
    </source>
</evidence>
<proteinExistence type="inferred from homology"/>
<dbReference type="SUPFAM" id="SSF53067">
    <property type="entry name" value="Actin-like ATPase domain"/>
    <property type="match status" value="2"/>
</dbReference>
<evidence type="ECO:0000256" key="4">
    <source>
        <dbReference type="ARBA" id="ARBA00022777"/>
    </source>
</evidence>
<dbReference type="InterPro" id="IPR043129">
    <property type="entry name" value="ATPase_NBD"/>
</dbReference>
<dbReference type="GO" id="GO:0019301">
    <property type="term" value="P:rhamnose catabolic process"/>
    <property type="evidence" value="ECO:0007669"/>
    <property type="project" value="InterPro"/>
</dbReference>
<dbReference type="CDD" id="cd07771">
    <property type="entry name" value="ASKHA_NBD_FGGY_RhaB-like"/>
    <property type="match status" value="1"/>
</dbReference>
<dbReference type="InterPro" id="IPR018485">
    <property type="entry name" value="FGGY_C"/>
</dbReference>
<name>A0A5K1J4K4_9ACTN</name>
<sequence length="495" mass="52489">MSQCAQFSWAAGRCDAPARVCAAAIDLGASSGRVMVGTYDAGDGLNVREVHRFANGLVDDQGKLVWDIESIVREVKAGLSRAAELGATTCGIDTWGVDYGLIDADGRLHGAVVGYRDARTAGVADMIERERLCEDSYSRTGIPMLDINTLSQLVAQVRDEGPISGDLRLLMVPDLITHMLTGSCATEPSIASTTQLMDAAVKQWDPAMLELAKIARSSMPVIEPLGSDAGAIADDIAAGMRMVRVCEHDTASAVASVELLPGDVFISCGTWSLVGVERDAPVLTKEAERANLSNETGAGNSTLLLANCTGLWIAQQLKPELEQELGVDLSWEDIASAVASRDGASFVFDTEEPSLAQPGNMLEKLRLLARKSGYEGSLGVADLFRAVYESLALRYLHVIELIENVTGDPCERIRLIGGGSQNAALCQLVADVCGRTVVAGPHEASAIGNLLVQMTAQGAFETLKEARVAVAPSWCPTVYVPREERAQSGGRGVPC</sequence>
<evidence type="ECO:0000259" key="8">
    <source>
        <dbReference type="Pfam" id="PF02782"/>
    </source>
</evidence>
<dbReference type="OrthoDB" id="9761504at2"/>